<dbReference type="PANTHER" id="PTHR30024:SF47">
    <property type="entry name" value="TAURINE-BINDING PERIPLASMIC PROTEIN"/>
    <property type="match status" value="1"/>
</dbReference>
<evidence type="ECO:0000256" key="2">
    <source>
        <dbReference type="ARBA" id="ARBA00010742"/>
    </source>
</evidence>
<dbReference type="InterPro" id="IPR015168">
    <property type="entry name" value="SsuA/THI5"/>
</dbReference>
<dbReference type="GO" id="GO:0042597">
    <property type="term" value="C:periplasmic space"/>
    <property type="evidence" value="ECO:0007669"/>
    <property type="project" value="UniProtKB-SubCell"/>
</dbReference>
<protein>
    <recommendedName>
        <fullName evidence="5">SsuA/THI5-like domain-containing protein</fullName>
    </recommendedName>
</protein>
<dbReference type="GO" id="GO:0042918">
    <property type="term" value="P:alkanesulfonate transmembrane transport"/>
    <property type="evidence" value="ECO:0007669"/>
    <property type="project" value="TreeGrafter"/>
</dbReference>
<gene>
    <name evidence="6" type="ORF">CH341_27960</name>
</gene>
<sequence>MILGRKLRLLAFVLAGAAVAATGPAAAQTKVTGGVAAFNEALLPVFTARDKGWFKDEGIDLELVDFKGGGPAVQALAGGSIDVCFCAADHVIRLRARRLPAVILIGLDTFHSYALVAKADAPYKDLADLKGKRIGITAPGSLTDNTIRYSIKTLGLNPDRDFELSGAGGGAAMQAAIDSDRVGAGLAILTDIANMMRKPGAYKIVLDYRTLPYPSFAGLALESWVKSNPKAARGFARAVAKAMDALDKDPKLAEAMIAKMYPNFSPELAAEVARSAVARAPKGGIVTAESIDNLNKIVIASDDSLKPVTLEQAFDASLLKN</sequence>
<keyword evidence="3 4" id="KW-0732">Signal</keyword>
<feature type="domain" description="SsuA/THI5-like" evidence="5">
    <location>
        <begin position="42"/>
        <end position="251"/>
    </location>
</feature>
<evidence type="ECO:0000313" key="6">
    <source>
        <dbReference type="EMBL" id="RAI38386.1"/>
    </source>
</evidence>
<dbReference type="Gene3D" id="3.40.190.10">
    <property type="entry name" value="Periplasmic binding protein-like II"/>
    <property type="match status" value="2"/>
</dbReference>
<name>A0A327KJW7_9BRAD</name>
<evidence type="ECO:0000256" key="4">
    <source>
        <dbReference type="SAM" id="SignalP"/>
    </source>
</evidence>
<keyword evidence="7" id="KW-1185">Reference proteome</keyword>
<feature type="chain" id="PRO_5016451875" description="SsuA/THI5-like domain-containing protein" evidence="4">
    <location>
        <begin position="21"/>
        <end position="321"/>
    </location>
</feature>
<comment type="caution">
    <text evidence="6">The sequence shown here is derived from an EMBL/GenBank/DDBJ whole genome shotgun (WGS) entry which is preliminary data.</text>
</comment>
<feature type="signal peptide" evidence="4">
    <location>
        <begin position="1"/>
        <end position="20"/>
    </location>
</feature>
<evidence type="ECO:0000259" key="5">
    <source>
        <dbReference type="Pfam" id="PF09084"/>
    </source>
</evidence>
<dbReference type="RefSeq" id="WP_111422379.1">
    <property type="nucleotide sequence ID" value="NZ_NPEX01000365.1"/>
</dbReference>
<reference evidence="6 7" key="1">
    <citation type="submission" date="2017-07" db="EMBL/GenBank/DDBJ databases">
        <title>Draft Genome Sequences of Select Purple Nonsulfur Bacteria.</title>
        <authorList>
            <person name="Lasarre B."/>
            <person name="Mckinlay J.B."/>
        </authorList>
    </citation>
    <scope>NUCLEOTIDE SEQUENCE [LARGE SCALE GENOMIC DNA]</scope>
    <source>
        <strain evidence="6 7">DSM 5909</strain>
    </source>
</reference>
<dbReference type="Pfam" id="PF09084">
    <property type="entry name" value="NMT1"/>
    <property type="match status" value="1"/>
</dbReference>
<accession>A0A327KJW7</accession>
<evidence type="ECO:0000256" key="1">
    <source>
        <dbReference type="ARBA" id="ARBA00004418"/>
    </source>
</evidence>
<comment type="similarity">
    <text evidence="2">Belongs to the bacterial solute-binding protein SsuA/TauA family.</text>
</comment>
<dbReference type="PANTHER" id="PTHR30024">
    <property type="entry name" value="ALIPHATIC SULFONATES-BINDING PROTEIN-RELATED"/>
    <property type="match status" value="1"/>
</dbReference>
<dbReference type="AlphaFoldDB" id="A0A327KJW7"/>
<dbReference type="Proteomes" id="UP000249130">
    <property type="component" value="Unassembled WGS sequence"/>
</dbReference>
<comment type="subcellular location">
    <subcellularLocation>
        <location evidence="1">Periplasm</location>
    </subcellularLocation>
</comment>
<evidence type="ECO:0000313" key="7">
    <source>
        <dbReference type="Proteomes" id="UP000249130"/>
    </source>
</evidence>
<evidence type="ECO:0000256" key="3">
    <source>
        <dbReference type="ARBA" id="ARBA00022729"/>
    </source>
</evidence>
<proteinExistence type="inferred from homology"/>
<organism evidence="6 7">
    <name type="scientific">Rhodoplanes roseus</name>
    <dbReference type="NCBI Taxonomy" id="29409"/>
    <lineage>
        <taxon>Bacteria</taxon>
        <taxon>Pseudomonadati</taxon>
        <taxon>Pseudomonadota</taxon>
        <taxon>Alphaproteobacteria</taxon>
        <taxon>Hyphomicrobiales</taxon>
        <taxon>Nitrobacteraceae</taxon>
        <taxon>Rhodoplanes</taxon>
    </lineage>
</organism>
<dbReference type="EMBL" id="NPEX01000365">
    <property type="protein sequence ID" value="RAI38386.1"/>
    <property type="molecule type" value="Genomic_DNA"/>
</dbReference>
<dbReference type="OrthoDB" id="5348911at2"/>
<dbReference type="SUPFAM" id="SSF53850">
    <property type="entry name" value="Periplasmic binding protein-like II"/>
    <property type="match status" value="1"/>
</dbReference>